<feature type="compositionally biased region" description="Basic and acidic residues" evidence="1">
    <location>
        <begin position="276"/>
        <end position="308"/>
    </location>
</feature>
<dbReference type="Proteomes" id="UP000271974">
    <property type="component" value="Unassembled WGS sequence"/>
</dbReference>
<proteinExistence type="predicted"/>
<evidence type="ECO:0000313" key="3">
    <source>
        <dbReference type="Proteomes" id="UP000271974"/>
    </source>
</evidence>
<feature type="region of interest" description="Disordered" evidence="1">
    <location>
        <begin position="275"/>
        <end position="337"/>
    </location>
</feature>
<dbReference type="AlphaFoldDB" id="A0A3S1HDN9"/>
<gene>
    <name evidence="2" type="ORF">EGW08_014961</name>
</gene>
<dbReference type="EMBL" id="RQTK01000593">
    <property type="protein sequence ID" value="RUS77270.1"/>
    <property type="molecule type" value="Genomic_DNA"/>
</dbReference>
<dbReference type="OrthoDB" id="6287438at2759"/>
<sequence>MASRQSPLLEITRGESQQRPRSATPSSLVKTSLSDMKSYLVEKEMMESQMRKLSLENSTLQMENKLLKDKHNRAVARTSELEAKLQEVQEELSEVQINMGEELGRARKAARAEMEREADQYQARAASSAKDAEILKAEVSLLEDQLASLRNENESLKASMDKWKAHEAHKTEVGALQDEMAKLKRVLAENEGSLEAESERCRELSNQVKSLSEIRDVLQLRLSDSGSGMSAAEKQFAALQMRLKVTEERLTQERSDRAGNLSQVEEKLLSENAKLQTKEKELERQLKREKEKTRSLEQRSNQFREENLQLRLAAPDEDERDYDIPYSKHSNQRHDSKKPAYDMDAILRQIEKESGLSGGDGENDPLVLYLWEQRADMRAKVKAWRLYLDQLELLPPESGDGGGEGDGLSSLQSALAIKTEYEAKMLQTEEKFDDISAERIASEQT</sequence>
<keyword evidence="3" id="KW-1185">Reference proteome</keyword>
<protein>
    <submittedName>
        <fullName evidence="2">Uncharacterized protein</fullName>
    </submittedName>
</protein>
<evidence type="ECO:0000313" key="2">
    <source>
        <dbReference type="EMBL" id="RUS77270.1"/>
    </source>
</evidence>
<feature type="compositionally biased region" description="Polar residues" evidence="1">
    <location>
        <begin position="19"/>
        <end position="30"/>
    </location>
</feature>
<dbReference type="STRING" id="188477.A0A3S1HDN9"/>
<name>A0A3S1HDN9_ELYCH</name>
<reference evidence="2 3" key="1">
    <citation type="submission" date="2019-01" db="EMBL/GenBank/DDBJ databases">
        <title>A draft genome assembly of the solar-powered sea slug Elysia chlorotica.</title>
        <authorList>
            <person name="Cai H."/>
            <person name="Li Q."/>
            <person name="Fang X."/>
            <person name="Li J."/>
            <person name="Curtis N.E."/>
            <person name="Altenburger A."/>
            <person name="Shibata T."/>
            <person name="Feng M."/>
            <person name="Maeda T."/>
            <person name="Schwartz J.A."/>
            <person name="Shigenobu S."/>
            <person name="Lundholm N."/>
            <person name="Nishiyama T."/>
            <person name="Yang H."/>
            <person name="Hasebe M."/>
            <person name="Li S."/>
            <person name="Pierce S.K."/>
            <person name="Wang J."/>
        </authorList>
    </citation>
    <scope>NUCLEOTIDE SEQUENCE [LARGE SCALE GENOMIC DNA]</scope>
    <source>
        <strain evidence="2">EC2010</strain>
        <tissue evidence="2">Whole organism of an adult</tissue>
    </source>
</reference>
<comment type="caution">
    <text evidence="2">The sequence shown here is derived from an EMBL/GenBank/DDBJ whole genome shotgun (WGS) entry which is preliminary data.</text>
</comment>
<organism evidence="2 3">
    <name type="scientific">Elysia chlorotica</name>
    <name type="common">Eastern emerald elysia</name>
    <name type="synonym">Sea slug</name>
    <dbReference type="NCBI Taxonomy" id="188477"/>
    <lineage>
        <taxon>Eukaryota</taxon>
        <taxon>Metazoa</taxon>
        <taxon>Spiralia</taxon>
        <taxon>Lophotrochozoa</taxon>
        <taxon>Mollusca</taxon>
        <taxon>Gastropoda</taxon>
        <taxon>Heterobranchia</taxon>
        <taxon>Euthyneura</taxon>
        <taxon>Panpulmonata</taxon>
        <taxon>Sacoglossa</taxon>
        <taxon>Placobranchoidea</taxon>
        <taxon>Plakobranchidae</taxon>
        <taxon>Elysia</taxon>
    </lineage>
</organism>
<evidence type="ECO:0000256" key="1">
    <source>
        <dbReference type="SAM" id="MobiDB-lite"/>
    </source>
</evidence>
<accession>A0A3S1HDN9</accession>
<feature type="non-terminal residue" evidence="2">
    <location>
        <position position="445"/>
    </location>
</feature>
<feature type="region of interest" description="Disordered" evidence="1">
    <location>
        <begin position="1"/>
        <end position="30"/>
    </location>
</feature>